<dbReference type="EMBL" id="MCGE01000024">
    <property type="protein sequence ID" value="ORZ10526.1"/>
    <property type="molecule type" value="Genomic_DNA"/>
</dbReference>
<gene>
    <name evidence="3" type="ORF">BCR42DRAFT_357997</name>
</gene>
<feature type="signal peptide" evidence="2">
    <location>
        <begin position="1"/>
        <end position="25"/>
    </location>
</feature>
<dbReference type="PANTHER" id="PTHR34853">
    <property type="match status" value="1"/>
</dbReference>
<comment type="caution">
    <text evidence="3">The sequence shown here is derived from an EMBL/GenBank/DDBJ whole genome shotgun (WGS) entry which is preliminary data.</text>
</comment>
<dbReference type="InterPro" id="IPR005152">
    <property type="entry name" value="Lipase_secreted"/>
</dbReference>
<dbReference type="OrthoDB" id="2373480at2759"/>
<dbReference type="Gene3D" id="3.40.50.1820">
    <property type="entry name" value="alpha/beta hydrolase"/>
    <property type="match status" value="1"/>
</dbReference>
<comment type="similarity">
    <text evidence="2">Belongs to the AB hydrolase superfamily. Lipase family.</text>
</comment>
<evidence type="ECO:0000313" key="3">
    <source>
        <dbReference type="EMBL" id="ORZ10526.1"/>
    </source>
</evidence>
<dbReference type="PIRSF" id="PIRSF029171">
    <property type="entry name" value="Esterase_LipA"/>
    <property type="match status" value="1"/>
</dbReference>
<protein>
    <submittedName>
        <fullName evidence="3">Putative secretory lipase</fullName>
    </submittedName>
</protein>
<dbReference type="Pfam" id="PF03583">
    <property type="entry name" value="LIP"/>
    <property type="match status" value="1"/>
</dbReference>
<keyword evidence="2" id="KW-0732">Signal</keyword>
<proteinExistence type="inferred from homology"/>
<dbReference type="Proteomes" id="UP000193560">
    <property type="component" value="Unassembled WGS sequence"/>
</dbReference>
<accession>A0A1X2I6R1</accession>
<evidence type="ECO:0000256" key="1">
    <source>
        <dbReference type="ARBA" id="ARBA00022801"/>
    </source>
</evidence>
<evidence type="ECO:0000256" key="2">
    <source>
        <dbReference type="PIRNR" id="PIRNR029171"/>
    </source>
</evidence>
<keyword evidence="1" id="KW-0378">Hydrolase</keyword>
<dbReference type="GO" id="GO:0016042">
    <property type="term" value="P:lipid catabolic process"/>
    <property type="evidence" value="ECO:0007669"/>
    <property type="project" value="UniProtKB-UniRule"/>
</dbReference>
<organism evidence="3 4">
    <name type="scientific">Absidia repens</name>
    <dbReference type="NCBI Taxonomy" id="90262"/>
    <lineage>
        <taxon>Eukaryota</taxon>
        <taxon>Fungi</taxon>
        <taxon>Fungi incertae sedis</taxon>
        <taxon>Mucoromycota</taxon>
        <taxon>Mucoromycotina</taxon>
        <taxon>Mucoromycetes</taxon>
        <taxon>Mucorales</taxon>
        <taxon>Cunninghamellaceae</taxon>
        <taxon>Absidia</taxon>
    </lineage>
</organism>
<dbReference type="PANTHER" id="PTHR34853:SF5">
    <property type="entry name" value="LIP-DOMAIN-CONTAINING PROTEIN-RELATED"/>
    <property type="match status" value="1"/>
</dbReference>
<dbReference type="SUPFAM" id="SSF53474">
    <property type="entry name" value="alpha/beta-Hydrolases"/>
    <property type="match status" value="1"/>
</dbReference>
<dbReference type="AlphaFoldDB" id="A0A1X2I6R1"/>
<dbReference type="InterPro" id="IPR029058">
    <property type="entry name" value="AB_hydrolase_fold"/>
</dbReference>
<evidence type="ECO:0000313" key="4">
    <source>
        <dbReference type="Proteomes" id="UP000193560"/>
    </source>
</evidence>
<dbReference type="GO" id="GO:0004806">
    <property type="term" value="F:triacylglycerol lipase activity"/>
    <property type="evidence" value="ECO:0007669"/>
    <property type="project" value="UniProtKB-UniRule"/>
</dbReference>
<keyword evidence="4" id="KW-1185">Reference proteome</keyword>
<name>A0A1X2I6R1_9FUNG</name>
<reference evidence="3 4" key="1">
    <citation type="submission" date="2016-07" db="EMBL/GenBank/DDBJ databases">
        <title>Pervasive Adenine N6-methylation of Active Genes in Fungi.</title>
        <authorList>
            <consortium name="DOE Joint Genome Institute"/>
            <person name="Mondo S.J."/>
            <person name="Dannebaum R.O."/>
            <person name="Kuo R.C."/>
            <person name="Labutti K."/>
            <person name="Haridas S."/>
            <person name="Kuo A."/>
            <person name="Salamov A."/>
            <person name="Ahrendt S.R."/>
            <person name="Lipzen A."/>
            <person name="Sullivan W."/>
            <person name="Andreopoulos W.B."/>
            <person name="Clum A."/>
            <person name="Lindquist E."/>
            <person name="Daum C."/>
            <person name="Ramamoorthy G.K."/>
            <person name="Gryganskyi A."/>
            <person name="Culley D."/>
            <person name="Magnuson J.K."/>
            <person name="James T.Y."/>
            <person name="O'Malley M.A."/>
            <person name="Stajich J.E."/>
            <person name="Spatafora J.W."/>
            <person name="Visel A."/>
            <person name="Grigoriev I.V."/>
        </authorList>
    </citation>
    <scope>NUCLEOTIDE SEQUENCE [LARGE SCALE GENOMIC DNA]</scope>
    <source>
        <strain evidence="3 4">NRRL 1336</strain>
    </source>
</reference>
<sequence>MGYSIGRYIAVILCLCLVMISVVQAAPHKNSAISEDSFYNPPAGFEKEAPGKILRTRRLDKKSLSAFLLPQNIDNAYQFLYRTTDALGKPITTATTLIVPHNADPSKLVTYQVMMDSPSPSCAPSYVLKTGAGLKGVITQAELLFMDSLLERGWYVNTADYEGSNAAFTVGAMAGHGVLDAVRAVLSSGNQTKLKADADTQLWGYSGGALATGWAVQLQPSYAPELKFIGAALGGLPVDLNKTLNAVGGGPFAGLAPSGIIGLTNQYPELATYVDSIIKPEKKKAFYKAKDLCLTRLVLNYAFQNMDDYVTRPDYTNAPVAKKILEASVLGRGDTPKVPLFMYHAKHDEVVPYSPAADVYKKWCKNGATIEFVKDEASEHIILFITGAANAIMYLEDRFKGAAVHAGCSARTTITSLLDPGALGVFGKAVLDALLGLLGGPLGPGNL</sequence>
<dbReference type="Gene3D" id="1.10.260.130">
    <property type="match status" value="1"/>
</dbReference>
<feature type="chain" id="PRO_5013436563" evidence="2">
    <location>
        <begin position="26"/>
        <end position="447"/>
    </location>
</feature>